<evidence type="ECO:0008006" key="3">
    <source>
        <dbReference type="Google" id="ProtNLM"/>
    </source>
</evidence>
<proteinExistence type="predicted"/>
<evidence type="ECO:0000313" key="2">
    <source>
        <dbReference type="Proteomes" id="UP001500067"/>
    </source>
</evidence>
<dbReference type="EMBL" id="BAABFA010000010">
    <property type="protein sequence ID" value="GAA4464690.1"/>
    <property type="molecule type" value="Genomic_DNA"/>
</dbReference>
<organism evidence="1 2">
    <name type="scientific">Nemorincola caseinilytica</name>
    <dbReference type="NCBI Taxonomy" id="2054315"/>
    <lineage>
        <taxon>Bacteria</taxon>
        <taxon>Pseudomonadati</taxon>
        <taxon>Bacteroidota</taxon>
        <taxon>Chitinophagia</taxon>
        <taxon>Chitinophagales</taxon>
        <taxon>Chitinophagaceae</taxon>
        <taxon>Nemorincola</taxon>
    </lineage>
</organism>
<name>A0ABP8NBT9_9BACT</name>
<comment type="caution">
    <text evidence="1">The sequence shown here is derived from an EMBL/GenBank/DDBJ whole genome shotgun (WGS) entry which is preliminary data.</text>
</comment>
<reference evidence="2" key="1">
    <citation type="journal article" date="2019" name="Int. J. Syst. Evol. Microbiol.">
        <title>The Global Catalogue of Microorganisms (GCM) 10K type strain sequencing project: providing services to taxonomists for standard genome sequencing and annotation.</title>
        <authorList>
            <consortium name="The Broad Institute Genomics Platform"/>
            <consortium name="The Broad Institute Genome Sequencing Center for Infectious Disease"/>
            <person name="Wu L."/>
            <person name="Ma J."/>
        </authorList>
    </citation>
    <scope>NUCLEOTIDE SEQUENCE [LARGE SCALE GENOMIC DNA]</scope>
    <source>
        <strain evidence="2">JCM 32105</strain>
    </source>
</reference>
<keyword evidence="2" id="KW-1185">Reference proteome</keyword>
<gene>
    <name evidence="1" type="ORF">GCM10023093_15580</name>
</gene>
<sequence length="78" mass="8937">MVYNRKEIIKTRDIDLLLSQCGAIDPLFDSIDSLNVNEFAVSARYPDLSFLPDIDEAKALYQLALRIDAMVRQRMVFA</sequence>
<evidence type="ECO:0000313" key="1">
    <source>
        <dbReference type="EMBL" id="GAA4464690.1"/>
    </source>
</evidence>
<accession>A0ABP8NBT9</accession>
<dbReference type="Proteomes" id="UP001500067">
    <property type="component" value="Unassembled WGS sequence"/>
</dbReference>
<protein>
    <recommendedName>
        <fullName evidence="3">HEPN domain-containing protein</fullName>
    </recommendedName>
</protein>